<dbReference type="Pfam" id="PF12821">
    <property type="entry name" value="ThrE_2"/>
    <property type="match status" value="1"/>
</dbReference>
<dbReference type="InterPro" id="IPR051361">
    <property type="entry name" value="ThrE/Ser_Exporter"/>
</dbReference>
<reference evidence="9 10" key="1">
    <citation type="journal article" date="2016" name="Mol. Biol. Evol.">
        <title>Comparative Genomics of Early-Diverging Mushroom-Forming Fungi Provides Insights into the Origins of Lignocellulose Decay Capabilities.</title>
        <authorList>
            <person name="Nagy L.G."/>
            <person name="Riley R."/>
            <person name="Tritt A."/>
            <person name="Adam C."/>
            <person name="Daum C."/>
            <person name="Floudas D."/>
            <person name="Sun H."/>
            <person name="Yadav J.S."/>
            <person name="Pangilinan J."/>
            <person name="Larsson K.H."/>
            <person name="Matsuura K."/>
            <person name="Barry K."/>
            <person name="Labutti K."/>
            <person name="Kuo R."/>
            <person name="Ohm R.A."/>
            <person name="Bhattacharya S.S."/>
            <person name="Shirouzu T."/>
            <person name="Yoshinaga Y."/>
            <person name="Martin F.M."/>
            <person name="Grigoriev I.V."/>
            <person name="Hibbett D.S."/>
        </authorList>
    </citation>
    <scope>NUCLEOTIDE SEQUENCE [LARGE SCALE GENOMIC DNA]</scope>
    <source>
        <strain evidence="9 10">HHB12029</strain>
    </source>
</reference>
<feature type="transmembrane region" description="Helical" evidence="6">
    <location>
        <begin position="313"/>
        <end position="330"/>
    </location>
</feature>
<dbReference type="GO" id="GO:0016020">
    <property type="term" value="C:membrane"/>
    <property type="evidence" value="ECO:0007669"/>
    <property type="project" value="UniProtKB-SubCell"/>
</dbReference>
<feature type="transmembrane region" description="Helical" evidence="6">
    <location>
        <begin position="377"/>
        <end position="400"/>
    </location>
</feature>
<evidence type="ECO:0000259" key="7">
    <source>
        <dbReference type="Pfam" id="PF06738"/>
    </source>
</evidence>
<keyword evidence="10" id="KW-1185">Reference proteome</keyword>
<dbReference type="OrthoDB" id="413008at2759"/>
<evidence type="ECO:0000256" key="5">
    <source>
        <dbReference type="ARBA" id="ARBA00034125"/>
    </source>
</evidence>
<feature type="transmembrane region" description="Helical" evidence="6">
    <location>
        <begin position="124"/>
        <end position="142"/>
    </location>
</feature>
<proteinExistence type="inferred from homology"/>
<dbReference type="FunCoup" id="A0A165QM20">
    <property type="interactions" value="4"/>
</dbReference>
<protein>
    <submittedName>
        <fullName evidence="9">DUF1212-domain-containing protein</fullName>
    </submittedName>
</protein>
<comment type="similarity">
    <text evidence="5">Belongs to the ThrE exporter (TC 2.A.79) family.</text>
</comment>
<keyword evidence="4 6" id="KW-0472">Membrane</keyword>
<evidence type="ECO:0000256" key="4">
    <source>
        <dbReference type="ARBA" id="ARBA00023136"/>
    </source>
</evidence>
<evidence type="ECO:0000256" key="6">
    <source>
        <dbReference type="SAM" id="Phobius"/>
    </source>
</evidence>
<feature type="domain" description="Threonine/serine exporter-like N-terminal" evidence="7">
    <location>
        <begin position="1"/>
        <end position="233"/>
    </location>
</feature>
<gene>
    <name evidence="9" type="ORF">EXIGLDRAFT_600142</name>
</gene>
<dbReference type="STRING" id="1314781.A0A165QM20"/>
<evidence type="ECO:0000313" key="10">
    <source>
        <dbReference type="Proteomes" id="UP000077266"/>
    </source>
</evidence>
<feature type="transmembrane region" description="Helical" evidence="6">
    <location>
        <begin position="100"/>
        <end position="118"/>
    </location>
</feature>
<dbReference type="Proteomes" id="UP000077266">
    <property type="component" value="Unassembled WGS sequence"/>
</dbReference>
<dbReference type="PANTHER" id="PTHR31082">
    <property type="entry name" value="PHEROMONE-REGULATED MEMBRANE PROTEIN 10"/>
    <property type="match status" value="1"/>
</dbReference>
<name>A0A165QM20_EXIGL</name>
<dbReference type="AlphaFoldDB" id="A0A165QM20"/>
<feature type="transmembrane region" description="Helical" evidence="6">
    <location>
        <begin position="337"/>
        <end position="357"/>
    </location>
</feature>
<dbReference type="GO" id="GO:0022857">
    <property type="term" value="F:transmembrane transporter activity"/>
    <property type="evidence" value="ECO:0007669"/>
    <property type="project" value="InterPro"/>
</dbReference>
<keyword evidence="3 6" id="KW-1133">Transmembrane helix</keyword>
<evidence type="ECO:0000256" key="1">
    <source>
        <dbReference type="ARBA" id="ARBA00004141"/>
    </source>
</evidence>
<accession>A0A165QM20</accession>
<dbReference type="InParanoid" id="A0A165QM20"/>
<sequence length="413" mass="44847">MRYGAPSHRLESQLAAAARILEIEAQFMHLPSVVIASFGEGDERGSETHFIKSPQGLSLGKLHDVHLVYRQVMHHEIGAVEGTQQLDRLLRSPPLYGTRLRIVFAFLCTFLICPLAFHGSIIDALISGAGGALLCSLQLLVASKNPLYANVFEISIAILMAFVARGLSSIQSQIFCYEAISSAGVVLILPGYIILCSALELASKNIICGSVRMVYAIIYSLFLGFGLTIGSDLYLLLPDLAEGCYRNPDWPWYLQEFPWWTLFILVPVFSFISSLSSMQPLKRKDLPIMVVISCASFAANTAANYYIFERSDVVSAIGAFVVGLLGNLYSRVFRGTAFTVMVTGVLFLVPSGLSAAGGLSQNYRGQDGDQYSNGLQIGVRMVQVSIGITVGLFGSGLLVYSFGRKKSGGTFAF</sequence>
<feature type="domain" description="Threonine/Serine exporter ThrE" evidence="8">
    <location>
        <begin position="271"/>
        <end position="393"/>
    </location>
</feature>
<keyword evidence="2 6" id="KW-0812">Transmembrane</keyword>
<evidence type="ECO:0000313" key="9">
    <source>
        <dbReference type="EMBL" id="KZW03811.1"/>
    </source>
</evidence>
<feature type="transmembrane region" description="Helical" evidence="6">
    <location>
        <begin position="179"/>
        <end position="202"/>
    </location>
</feature>
<feature type="transmembrane region" description="Helical" evidence="6">
    <location>
        <begin position="214"/>
        <end position="237"/>
    </location>
</feature>
<dbReference type="InterPro" id="IPR010619">
    <property type="entry name" value="ThrE-like_N"/>
</dbReference>
<comment type="subcellular location">
    <subcellularLocation>
        <location evidence="1">Membrane</location>
        <topology evidence="1">Multi-pass membrane protein</topology>
    </subcellularLocation>
</comment>
<dbReference type="EMBL" id="KV425882">
    <property type="protein sequence ID" value="KZW03811.1"/>
    <property type="molecule type" value="Genomic_DNA"/>
</dbReference>
<feature type="transmembrane region" description="Helical" evidence="6">
    <location>
        <begin position="257"/>
        <end position="276"/>
    </location>
</feature>
<evidence type="ECO:0000256" key="2">
    <source>
        <dbReference type="ARBA" id="ARBA00022692"/>
    </source>
</evidence>
<dbReference type="PANTHER" id="PTHR31082:SF4">
    <property type="entry name" value="PHEROMONE-REGULATED MEMBRANE PROTEIN 10"/>
    <property type="match status" value="1"/>
</dbReference>
<evidence type="ECO:0000259" key="8">
    <source>
        <dbReference type="Pfam" id="PF12821"/>
    </source>
</evidence>
<dbReference type="Pfam" id="PF06738">
    <property type="entry name" value="ThrE"/>
    <property type="match status" value="1"/>
</dbReference>
<feature type="transmembrane region" description="Helical" evidence="6">
    <location>
        <begin position="288"/>
        <end position="307"/>
    </location>
</feature>
<dbReference type="InterPro" id="IPR024528">
    <property type="entry name" value="ThrE_2"/>
</dbReference>
<feature type="transmembrane region" description="Helical" evidence="6">
    <location>
        <begin position="147"/>
        <end position="167"/>
    </location>
</feature>
<organism evidence="9 10">
    <name type="scientific">Exidia glandulosa HHB12029</name>
    <dbReference type="NCBI Taxonomy" id="1314781"/>
    <lineage>
        <taxon>Eukaryota</taxon>
        <taxon>Fungi</taxon>
        <taxon>Dikarya</taxon>
        <taxon>Basidiomycota</taxon>
        <taxon>Agaricomycotina</taxon>
        <taxon>Agaricomycetes</taxon>
        <taxon>Auriculariales</taxon>
        <taxon>Exidiaceae</taxon>
        <taxon>Exidia</taxon>
    </lineage>
</organism>
<evidence type="ECO:0000256" key="3">
    <source>
        <dbReference type="ARBA" id="ARBA00022989"/>
    </source>
</evidence>